<dbReference type="Pfam" id="PF05504">
    <property type="entry name" value="Spore_GerAC"/>
    <property type="match status" value="1"/>
</dbReference>
<reference evidence="10" key="1">
    <citation type="submission" date="2015-08" db="EMBL/GenBank/DDBJ databases">
        <title>Complete DNA Sequence of Pseudomonas syringae pv. actinidiae, the Causal Agent of Kiwifruit Canker Disease.</title>
        <authorList>
            <person name="Rikkerink E.H.A."/>
            <person name="Fineran P.C."/>
        </authorList>
    </citation>
    <scope>NUCLEOTIDE SEQUENCE</scope>
    <source>
        <strain evidence="10">DSM 13666</strain>
    </source>
</reference>
<comment type="subcellular location">
    <subcellularLocation>
        <location evidence="1">Membrane</location>
        <topology evidence="1">Lipid-anchor</topology>
    </subcellularLocation>
</comment>
<evidence type="ECO:0000256" key="2">
    <source>
        <dbReference type="ARBA" id="ARBA00007886"/>
    </source>
</evidence>
<dbReference type="GO" id="GO:0009847">
    <property type="term" value="P:spore germination"/>
    <property type="evidence" value="ECO:0007669"/>
    <property type="project" value="InterPro"/>
</dbReference>
<dbReference type="InterPro" id="IPR008844">
    <property type="entry name" value="Spore_GerAC-like"/>
</dbReference>
<keyword evidence="7" id="KW-0449">Lipoprotein</keyword>
<dbReference type="GO" id="GO:0016020">
    <property type="term" value="C:membrane"/>
    <property type="evidence" value="ECO:0007669"/>
    <property type="project" value="UniProtKB-SubCell"/>
</dbReference>
<proteinExistence type="inferred from homology"/>
<evidence type="ECO:0000256" key="5">
    <source>
        <dbReference type="ARBA" id="ARBA00023136"/>
    </source>
</evidence>
<keyword evidence="5" id="KW-0472">Membrane</keyword>
<evidence type="ECO:0008006" key="11">
    <source>
        <dbReference type="Google" id="ProtNLM"/>
    </source>
</evidence>
<sequence>MMKSLLSAIFLIAIPGCVEMSIVDNNTLIHSLGYDYIDENTIEGTINMPVYGPREKVTSQSISTRAHTSRDLRSELNRQTPLPIHVGRLSSIIFNRQLAEEIGLIQTIDTFMRDPKIGMRIYLGIAEGSAKDVLMNKYDIEEEVASYLRELIDQNIRTQNLPQTNLHLFLRDYYAEGQDPYLPYLVPVANRIAVDGLALFKGDKFVYHLDEEYLCVIKILLERVERGPIKLRLPNGDFTVLRSINSHSTYHITGDLNQPKVEIVLHFKGIVTEYTGRPDKGIDEATYEMIKQQLANKLENEAKELTSLFQSLEIDPLGLGSRMKAQTRGFDIEKWEAVYPTIPIETKAEIKIYDTGVRE</sequence>
<feature type="domain" description="Spore germination protein N-terminal" evidence="9">
    <location>
        <begin position="22"/>
        <end position="185"/>
    </location>
</feature>
<dbReference type="Pfam" id="PF25198">
    <property type="entry name" value="Spore_GerAC_N"/>
    <property type="match status" value="1"/>
</dbReference>
<dbReference type="PATRIC" id="fig|136160.3.peg.2856"/>
<dbReference type="EMBL" id="LILD01000001">
    <property type="protein sequence ID" value="KOO39518.1"/>
    <property type="molecule type" value="Genomic_DNA"/>
</dbReference>
<evidence type="ECO:0000259" key="9">
    <source>
        <dbReference type="Pfam" id="PF25198"/>
    </source>
</evidence>
<dbReference type="GeneID" id="87597080"/>
<name>A0A0M0KMA1_ALKHA</name>
<evidence type="ECO:0000256" key="7">
    <source>
        <dbReference type="ARBA" id="ARBA00023288"/>
    </source>
</evidence>
<evidence type="ECO:0000256" key="4">
    <source>
        <dbReference type="ARBA" id="ARBA00022729"/>
    </source>
</evidence>
<accession>A0A0M0KMA1</accession>
<dbReference type="InterPro" id="IPR046953">
    <property type="entry name" value="Spore_GerAC-like_C"/>
</dbReference>
<organism evidence="10">
    <name type="scientific">Halalkalibacterium halodurans</name>
    <name type="common">Bacillus halodurans</name>
    <dbReference type="NCBI Taxonomy" id="86665"/>
    <lineage>
        <taxon>Bacteria</taxon>
        <taxon>Bacillati</taxon>
        <taxon>Bacillota</taxon>
        <taxon>Bacilli</taxon>
        <taxon>Bacillales</taxon>
        <taxon>Bacillaceae</taxon>
        <taxon>Halalkalibacterium (ex Joshi et al. 2022)</taxon>
    </lineage>
</organism>
<dbReference type="InterPro" id="IPR057336">
    <property type="entry name" value="GerAC_N"/>
</dbReference>
<feature type="domain" description="Spore germination GerAC-like C-terminal" evidence="8">
    <location>
        <begin position="195"/>
        <end position="356"/>
    </location>
</feature>
<evidence type="ECO:0000256" key="3">
    <source>
        <dbReference type="ARBA" id="ARBA00022544"/>
    </source>
</evidence>
<evidence type="ECO:0000313" key="10">
    <source>
        <dbReference type="EMBL" id="KOO39518.1"/>
    </source>
</evidence>
<comment type="caution">
    <text evidence="10">The sequence shown here is derived from an EMBL/GenBank/DDBJ whole genome shotgun (WGS) entry which is preliminary data.</text>
</comment>
<dbReference type="InterPro" id="IPR038501">
    <property type="entry name" value="Spore_GerAC_C_sf"/>
</dbReference>
<keyword evidence="3" id="KW-0309">Germination</keyword>
<dbReference type="NCBIfam" id="TIGR02887">
    <property type="entry name" value="spore_ger_x_C"/>
    <property type="match status" value="1"/>
</dbReference>
<evidence type="ECO:0000259" key="8">
    <source>
        <dbReference type="Pfam" id="PF05504"/>
    </source>
</evidence>
<dbReference type="PANTHER" id="PTHR35789:SF1">
    <property type="entry name" value="SPORE GERMINATION PROTEIN B3"/>
    <property type="match status" value="1"/>
</dbReference>
<dbReference type="Gene3D" id="3.30.300.210">
    <property type="entry name" value="Nutrient germinant receptor protein C, domain 3"/>
    <property type="match status" value="1"/>
</dbReference>
<keyword evidence="6" id="KW-0564">Palmitate</keyword>
<protein>
    <recommendedName>
        <fullName evidence="11">Spore germination protein</fullName>
    </recommendedName>
</protein>
<dbReference type="RefSeq" id="WP_053431468.1">
    <property type="nucleotide sequence ID" value="NZ_CP040441.1"/>
</dbReference>
<dbReference type="PANTHER" id="PTHR35789">
    <property type="entry name" value="SPORE GERMINATION PROTEIN B3"/>
    <property type="match status" value="1"/>
</dbReference>
<gene>
    <name evidence="10" type="ORF">AMD02_12165</name>
</gene>
<evidence type="ECO:0000256" key="6">
    <source>
        <dbReference type="ARBA" id="ARBA00023139"/>
    </source>
</evidence>
<evidence type="ECO:0000256" key="1">
    <source>
        <dbReference type="ARBA" id="ARBA00004635"/>
    </source>
</evidence>
<keyword evidence="4" id="KW-0732">Signal</keyword>
<dbReference type="AlphaFoldDB" id="A0A0M0KMA1"/>
<comment type="similarity">
    <text evidence="2">Belongs to the GerABKC lipoprotein family.</text>
</comment>